<feature type="region of interest" description="Disordered" evidence="1">
    <location>
        <begin position="125"/>
        <end position="145"/>
    </location>
</feature>
<keyword evidence="4" id="KW-1185">Reference proteome</keyword>
<protein>
    <recommendedName>
        <fullName evidence="5">Nickel transport protein</fullName>
    </recommendedName>
</protein>
<dbReference type="EMBL" id="BEXT01000001">
    <property type="protein sequence ID" value="GBC62373.1"/>
    <property type="molecule type" value="Genomic_DNA"/>
</dbReference>
<reference evidence="4" key="2">
    <citation type="submission" date="2019-01" db="EMBL/GenBank/DDBJ databases">
        <title>Genome sequence of Desulfonema ishimotonii strain Tokyo 01.</title>
        <authorList>
            <person name="Fukui M."/>
        </authorList>
    </citation>
    <scope>NUCLEOTIDE SEQUENCE [LARGE SCALE GENOMIC DNA]</scope>
    <source>
        <strain evidence="4">Tokyo 01</strain>
    </source>
</reference>
<evidence type="ECO:0000313" key="4">
    <source>
        <dbReference type="Proteomes" id="UP000288096"/>
    </source>
</evidence>
<comment type="caution">
    <text evidence="3">The sequence shown here is derived from an EMBL/GenBank/DDBJ whole genome shotgun (WGS) entry which is preliminary data.</text>
</comment>
<accession>A0A401FZL5</accession>
<evidence type="ECO:0000256" key="1">
    <source>
        <dbReference type="SAM" id="MobiDB-lite"/>
    </source>
</evidence>
<dbReference type="AlphaFoldDB" id="A0A401FZL5"/>
<feature type="transmembrane region" description="Helical" evidence="2">
    <location>
        <begin position="184"/>
        <end position="203"/>
    </location>
</feature>
<name>A0A401FZL5_9BACT</name>
<evidence type="ECO:0008006" key="5">
    <source>
        <dbReference type="Google" id="ProtNLM"/>
    </source>
</evidence>
<organism evidence="3 4">
    <name type="scientific">Desulfonema ishimotonii</name>
    <dbReference type="NCBI Taxonomy" id="45657"/>
    <lineage>
        <taxon>Bacteria</taxon>
        <taxon>Pseudomonadati</taxon>
        <taxon>Thermodesulfobacteriota</taxon>
        <taxon>Desulfobacteria</taxon>
        <taxon>Desulfobacterales</taxon>
        <taxon>Desulfococcaceae</taxon>
        <taxon>Desulfonema</taxon>
    </lineage>
</organism>
<evidence type="ECO:0000313" key="3">
    <source>
        <dbReference type="EMBL" id="GBC62373.1"/>
    </source>
</evidence>
<keyword evidence="2" id="KW-0812">Transmembrane</keyword>
<sequence length="212" mass="23092">MKKMIRINRFILSALLLPALLLLYAGDALAHKVMVFAWIDGDTVYTESKFSGGKKVRGGQITVTDPDGNLLLKGKTDDQGEFAFKIPRKTGMKIELMAGEGHRGEWTVQPDEIDTVADTEALPVPPVSVASPTAPSVESPRQETSNLNAADVQTIIETALDKKMRPVLRMLAESQDDGPSVSDIFGGIGYILGLMGVAAHFHYRRKIAELSR</sequence>
<reference evidence="4" key="1">
    <citation type="submission" date="2017-11" db="EMBL/GenBank/DDBJ databases">
        <authorList>
            <person name="Watanabe M."/>
            <person name="Kojima H."/>
        </authorList>
    </citation>
    <scope>NUCLEOTIDE SEQUENCE [LARGE SCALE GENOMIC DNA]</scope>
    <source>
        <strain evidence="4">Tokyo 01</strain>
    </source>
</reference>
<keyword evidence="2" id="KW-0472">Membrane</keyword>
<gene>
    <name evidence="3" type="ORF">DENIS_3345</name>
</gene>
<proteinExistence type="predicted"/>
<feature type="compositionally biased region" description="Low complexity" evidence="1">
    <location>
        <begin position="127"/>
        <end position="139"/>
    </location>
</feature>
<keyword evidence="2" id="KW-1133">Transmembrane helix</keyword>
<dbReference type="Proteomes" id="UP000288096">
    <property type="component" value="Unassembled WGS sequence"/>
</dbReference>
<evidence type="ECO:0000256" key="2">
    <source>
        <dbReference type="SAM" id="Phobius"/>
    </source>
</evidence>